<gene>
    <name evidence="2" type="ORF">K432DRAFT_403831</name>
</gene>
<feature type="chain" id="PRO_5034089209" evidence="1">
    <location>
        <begin position="21"/>
        <end position="59"/>
    </location>
</feature>
<sequence>MHFKLIGLLAIAMVASLAMGLPVETDKLTVDDASDNICEGTVHASMEGNIGGVECLKKA</sequence>
<keyword evidence="1" id="KW-0732">Signal</keyword>
<reference evidence="2 3" key="1">
    <citation type="journal article" date="2016" name="Nat. Commun.">
        <title>Ectomycorrhizal ecology is imprinted in the genome of the dominant symbiotic fungus Cenococcum geophilum.</title>
        <authorList>
            <consortium name="DOE Joint Genome Institute"/>
            <person name="Peter M."/>
            <person name="Kohler A."/>
            <person name="Ohm R.A."/>
            <person name="Kuo A."/>
            <person name="Krutzmann J."/>
            <person name="Morin E."/>
            <person name="Arend M."/>
            <person name="Barry K.W."/>
            <person name="Binder M."/>
            <person name="Choi C."/>
            <person name="Clum A."/>
            <person name="Copeland A."/>
            <person name="Grisel N."/>
            <person name="Haridas S."/>
            <person name="Kipfer T."/>
            <person name="LaButti K."/>
            <person name="Lindquist E."/>
            <person name="Lipzen A."/>
            <person name="Maire R."/>
            <person name="Meier B."/>
            <person name="Mihaltcheva S."/>
            <person name="Molinier V."/>
            <person name="Murat C."/>
            <person name="Poggeler S."/>
            <person name="Quandt C.A."/>
            <person name="Sperisen C."/>
            <person name="Tritt A."/>
            <person name="Tisserant E."/>
            <person name="Crous P.W."/>
            <person name="Henrissat B."/>
            <person name="Nehls U."/>
            <person name="Egli S."/>
            <person name="Spatafora J.W."/>
            <person name="Grigoriev I.V."/>
            <person name="Martin F.M."/>
        </authorList>
    </citation>
    <scope>NUCLEOTIDE SEQUENCE [LARGE SCALE GENOMIC DNA]</scope>
    <source>
        <strain evidence="2 3">CBS 459.81</strain>
    </source>
</reference>
<protein>
    <submittedName>
        <fullName evidence="2">Uncharacterized protein</fullName>
    </submittedName>
</protein>
<feature type="signal peptide" evidence="1">
    <location>
        <begin position="1"/>
        <end position="20"/>
    </location>
</feature>
<organism evidence="2 3">
    <name type="scientific">Lepidopterella palustris CBS 459.81</name>
    <dbReference type="NCBI Taxonomy" id="1314670"/>
    <lineage>
        <taxon>Eukaryota</taxon>
        <taxon>Fungi</taxon>
        <taxon>Dikarya</taxon>
        <taxon>Ascomycota</taxon>
        <taxon>Pezizomycotina</taxon>
        <taxon>Dothideomycetes</taxon>
        <taxon>Pleosporomycetidae</taxon>
        <taxon>Mytilinidiales</taxon>
        <taxon>Argynnaceae</taxon>
        <taxon>Lepidopterella</taxon>
    </lineage>
</organism>
<dbReference type="AlphaFoldDB" id="A0A8E2ECB2"/>
<proteinExistence type="predicted"/>
<name>A0A8E2ECB2_9PEZI</name>
<accession>A0A8E2ECB2</accession>
<dbReference type="EMBL" id="KV744921">
    <property type="protein sequence ID" value="OCK81436.1"/>
    <property type="molecule type" value="Genomic_DNA"/>
</dbReference>
<evidence type="ECO:0000313" key="2">
    <source>
        <dbReference type="EMBL" id="OCK81436.1"/>
    </source>
</evidence>
<evidence type="ECO:0000256" key="1">
    <source>
        <dbReference type="SAM" id="SignalP"/>
    </source>
</evidence>
<dbReference type="Proteomes" id="UP000250266">
    <property type="component" value="Unassembled WGS sequence"/>
</dbReference>
<evidence type="ECO:0000313" key="3">
    <source>
        <dbReference type="Proteomes" id="UP000250266"/>
    </source>
</evidence>
<keyword evidence="3" id="KW-1185">Reference proteome</keyword>